<dbReference type="InterPro" id="IPR017187">
    <property type="entry name" value="EIN2"/>
</dbReference>
<dbReference type="InterPro" id="IPR001046">
    <property type="entry name" value="NRAMP_fam"/>
</dbReference>
<feature type="transmembrane region" description="Helical" evidence="7">
    <location>
        <begin position="82"/>
        <end position="101"/>
    </location>
</feature>
<evidence type="ECO:0000256" key="3">
    <source>
        <dbReference type="ARBA" id="ARBA00022692"/>
    </source>
</evidence>
<dbReference type="PRINTS" id="PR00447">
    <property type="entry name" value="NATRESASSCMP"/>
</dbReference>
<evidence type="ECO:0000256" key="5">
    <source>
        <dbReference type="ARBA" id="ARBA00023136"/>
    </source>
</evidence>
<feature type="transmembrane region" description="Helical" evidence="7">
    <location>
        <begin position="7"/>
        <end position="26"/>
    </location>
</feature>
<keyword evidence="9" id="KW-1185">Reference proteome</keyword>
<gene>
    <name evidence="8" type="ORF">Cni_G16665</name>
</gene>
<name>A0AAQ3KFM8_9LILI</name>
<feature type="transmembrane region" description="Helical" evidence="7">
    <location>
        <begin position="385"/>
        <end position="408"/>
    </location>
</feature>
<dbReference type="GO" id="GO:0009873">
    <property type="term" value="P:ethylene-activated signaling pathway"/>
    <property type="evidence" value="ECO:0007669"/>
    <property type="project" value="InterPro"/>
</dbReference>
<dbReference type="Pfam" id="PF01566">
    <property type="entry name" value="Nramp"/>
    <property type="match status" value="1"/>
</dbReference>
<feature type="transmembrane region" description="Helical" evidence="7">
    <location>
        <begin position="227"/>
        <end position="253"/>
    </location>
</feature>
<proteinExistence type="inferred from homology"/>
<feature type="region of interest" description="Disordered" evidence="6">
    <location>
        <begin position="585"/>
        <end position="607"/>
    </location>
</feature>
<feature type="transmembrane region" description="Helical" evidence="7">
    <location>
        <begin position="273"/>
        <end position="292"/>
    </location>
</feature>
<dbReference type="EMBL" id="CP136894">
    <property type="protein sequence ID" value="WOL07915.1"/>
    <property type="molecule type" value="Genomic_DNA"/>
</dbReference>
<evidence type="ECO:0000256" key="1">
    <source>
        <dbReference type="ARBA" id="ARBA00004141"/>
    </source>
</evidence>
<feature type="transmembrane region" description="Helical" evidence="7">
    <location>
        <begin position="304"/>
        <end position="322"/>
    </location>
</feature>
<dbReference type="PIRSF" id="PIRSF037378">
    <property type="entry name" value="EIN2"/>
    <property type="match status" value="1"/>
</dbReference>
<keyword evidence="3 7" id="KW-0812">Transmembrane</keyword>
<dbReference type="GO" id="GO:0034755">
    <property type="term" value="P:iron ion transmembrane transport"/>
    <property type="evidence" value="ECO:0007669"/>
    <property type="project" value="TreeGrafter"/>
</dbReference>
<evidence type="ECO:0000313" key="8">
    <source>
        <dbReference type="EMBL" id="WOL07915.1"/>
    </source>
</evidence>
<evidence type="ECO:0000256" key="6">
    <source>
        <dbReference type="SAM" id="MobiDB-lite"/>
    </source>
</evidence>
<dbReference type="GO" id="GO:0005886">
    <property type="term" value="C:plasma membrane"/>
    <property type="evidence" value="ECO:0007669"/>
    <property type="project" value="TreeGrafter"/>
</dbReference>
<dbReference type="AlphaFoldDB" id="A0AAQ3KFM8"/>
<dbReference type="PANTHER" id="PTHR11706:SF75">
    <property type="entry name" value="ETHYLENE-INSENSITIVE PROTEIN 2"/>
    <property type="match status" value="1"/>
</dbReference>
<keyword evidence="5 7" id="KW-0472">Membrane</keyword>
<evidence type="ECO:0000313" key="9">
    <source>
        <dbReference type="Proteomes" id="UP001327560"/>
    </source>
</evidence>
<evidence type="ECO:0000256" key="2">
    <source>
        <dbReference type="ARBA" id="ARBA00009965"/>
    </source>
</evidence>
<dbReference type="Proteomes" id="UP001327560">
    <property type="component" value="Chromosome 5"/>
</dbReference>
<sequence length="1225" mass="135238">MEATGHIASHLFPSLGPVLMISMGYIDLGKWVAALESGARFGHDLVLLVLFFNLTAIFCQYIATCVGMVTRKNLAQICSEEYCRSACIILGVQAVISMITSELTMILGLAHGISLLTGVDLWTSVCLATVGAVFLPLLTLMGKWWDESIYISMAGLSLLFYVLGVLISQPEIPIVKDVIFPKLSGESSYLLMALLGANIMAHNFYIHSSIVQRKLPNVSMGALFHDHFFAILFIFTSIFLVNYVLMNSAAAVFSRTDVMFNFQDLSLLMDQVFRTPIAPLAIFVVLLFSSQITSLTWSVGGQLILHYLFGANLSSCIHYLLVKALSIVPALCCANCAGPEGMYQLLIFCQIVQAMLLPSSVIPLFRVASSRSLMGSFKLSLYMELLAFLAFFGMLASNVIFITEMLFGNSSWVDNLGGTIGITTSVPYAVLLLLACTSVVSTLYLAVTPLKSASYGPQIEIWTSDSQIYQYELSEATEYTDQEKIVSNEDQMVTVEPALDNSAESRHDKSIIEANLHSLCATAGTKDELHQSAQVPEDAPDCTTPVYHPIEEKSTVHVNLETVDEMSASDPSVLKGVDEQELVQRDLPLGSDYTDKDNEGSLELEESLRKPMPVTESENLVSVHCLKGKGLDGESVSLSKLSGLGRASRRQLAAILDEFWGYLFDFHGKLTQEAMAKKFDVLLGIDPKTVCSSVNGDARTKSFFKDSNGATVLPANSMEYTSSKGRNLSSLELAYRAKLGMASWSPYMQLANAQLQSSSSSLLEPVQRPCSSLDLQQYSDSRDYQPATIHGYQIASYLKGMSAGRSPYPSYTSLEPPTTVRSPAPFFPSLRDSALYAHRQKELDSVGSSGLQSPTTFRANRFQEEAPSYDHPLMKHFDNAGSSAYTKKYHSSPDIAALIAASRNALLSEMKWGNPIGPKPSLGQMTSERSQYLNNLSRAGVSLPFDKISPPEVCKDGFSVQPNMNKDMKSLWSRQQMEQLFGMMNGDISVTEKSRIVARETFSYSVSESKLLQSLRICIWKLLNLDGSDWLFRQNGGSDEELINQVALNEKSMREPNTNEANQLYSTLPNCGDYCIWHASLVVSFGVWCIRRILELSLVESRPELWGKYTYVLNRLQGILELAFLKQRHPLTTCLCLEDQPKDMKVFNCSMKNMSYKVGKPVQGSFTTPTMILEIIKDVEISVAARKGRTGTAAGDIAFPKGKENLASVLKRYKRRLSSKFPGSH</sequence>
<accession>A0AAQ3KFM8</accession>
<feature type="transmembrane region" description="Helical" evidence="7">
    <location>
        <begin position="46"/>
        <end position="70"/>
    </location>
</feature>
<evidence type="ECO:0000256" key="7">
    <source>
        <dbReference type="SAM" id="Phobius"/>
    </source>
</evidence>
<feature type="transmembrane region" description="Helical" evidence="7">
    <location>
        <begin position="342"/>
        <end position="365"/>
    </location>
</feature>
<dbReference type="GO" id="GO:0005384">
    <property type="term" value="F:manganese ion transmembrane transporter activity"/>
    <property type="evidence" value="ECO:0007669"/>
    <property type="project" value="TreeGrafter"/>
</dbReference>
<feature type="transmembrane region" description="Helical" evidence="7">
    <location>
        <begin position="121"/>
        <end position="141"/>
    </location>
</feature>
<keyword evidence="4 7" id="KW-1133">Transmembrane helix</keyword>
<dbReference type="PANTHER" id="PTHR11706">
    <property type="entry name" value="SOLUTE CARRIER PROTEIN FAMILY 11 MEMBER"/>
    <property type="match status" value="1"/>
</dbReference>
<organism evidence="8 9">
    <name type="scientific">Canna indica</name>
    <name type="common">Indian-shot</name>
    <dbReference type="NCBI Taxonomy" id="4628"/>
    <lineage>
        <taxon>Eukaryota</taxon>
        <taxon>Viridiplantae</taxon>
        <taxon>Streptophyta</taxon>
        <taxon>Embryophyta</taxon>
        <taxon>Tracheophyta</taxon>
        <taxon>Spermatophyta</taxon>
        <taxon>Magnoliopsida</taxon>
        <taxon>Liliopsida</taxon>
        <taxon>Zingiberales</taxon>
        <taxon>Cannaceae</taxon>
        <taxon>Canna</taxon>
    </lineage>
</organism>
<feature type="transmembrane region" description="Helical" evidence="7">
    <location>
        <begin position="428"/>
        <end position="447"/>
    </location>
</feature>
<feature type="transmembrane region" description="Helical" evidence="7">
    <location>
        <begin position="148"/>
        <end position="167"/>
    </location>
</feature>
<comment type="subcellular location">
    <subcellularLocation>
        <location evidence="1">Membrane</location>
        <topology evidence="1">Multi-pass membrane protein</topology>
    </subcellularLocation>
</comment>
<dbReference type="GO" id="GO:0015086">
    <property type="term" value="F:cadmium ion transmembrane transporter activity"/>
    <property type="evidence" value="ECO:0007669"/>
    <property type="project" value="TreeGrafter"/>
</dbReference>
<comment type="similarity">
    <text evidence="2">Belongs to the NRAMP (TC 2.A.55) family.</text>
</comment>
<protein>
    <submittedName>
        <fullName evidence="8">Protein ETHYLENE-INSENSITIVE 2-like isoform X2</fullName>
    </submittedName>
</protein>
<reference evidence="8 9" key="1">
    <citation type="submission" date="2023-10" db="EMBL/GenBank/DDBJ databases">
        <title>Chromosome-scale genome assembly provides insights into flower coloration mechanisms of Canna indica.</title>
        <authorList>
            <person name="Li C."/>
        </authorList>
    </citation>
    <scope>NUCLEOTIDE SEQUENCE [LARGE SCALE GENOMIC DNA]</scope>
    <source>
        <tissue evidence="8">Flower</tissue>
    </source>
</reference>
<evidence type="ECO:0000256" key="4">
    <source>
        <dbReference type="ARBA" id="ARBA00022989"/>
    </source>
</evidence>